<accession>A0A8S1ZE99</accession>
<dbReference type="EMBL" id="LR999451">
    <property type="protein sequence ID" value="CAE5957079.1"/>
    <property type="molecule type" value="Genomic_DNA"/>
</dbReference>
<gene>
    <name evidence="2" type="ORF">AARE701A_LOCUS815</name>
</gene>
<dbReference type="PANTHER" id="PTHR31669">
    <property type="entry name" value="PROTEIN FAR1-RELATED SEQUENCE 10-RELATED"/>
    <property type="match status" value="1"/>
</dbReference>
<keyword evidence="1" id="KW-0862">Zinc</keyword>
<evidence type="ECO:0000256" key="1">
    <source>
        <dbReference type="RuleBase" id="RU367018"/>
    </source>
</evidence>
<evidence type="ECO:0000313" key="3">
    <source>
        <dbReference type="Proteomes" id="UP000682877"/>
    </source>
</evidence>
<name>A0A8S1ZE99_ARAAE</name>
<reference evidence="2" key="1">
    <citation type="submission" date="2021-01" db="EMBL/GenBank/DDBJ databases">
        <authorList>
            <person name="Bezrukov I."/>
        </authorList>
    </citation>
    <scope>NUCLEOTIDE SEQUENCE</scope>
</reference>
<dbReference type="AlphaFoldDB" id="A0A8S1ZE99"/>
<dbReference type="PANTHER" id="PTHR31669:SF184">
    <property type="entry name" value="PROTEIN FAR1-RELATED SEQUENCE 11"/>
    <property type="match status" value="1"/>
</dbReference>
<keyword evidence="1" id="KW-0479">Metal-binding</keyword>
<comment type="similarity">
    <text evidence="1">Belongs to the FHY3/FAR1 family.</text>
</comment>
<dbReference type="InterPro" id="IPR031052">
    <property type="entry name" value="FHY3/FAR1"/>
</dbReference>
<evidence type="ECO:0000313" key="2">
    <source>
        <dbReference type="EMBL" id="CAE5957079.1"/>
    </source>
</evidence>
<protein>
    <recommendedName>
        <fullName evidence="1">Protein FAR1-RELATED SEQUENCE</fullName>
    </recommendedName>
</protein>
<dbReference type="GO" id="GO:0006355">
    <property type="term" value="P:regulation of DNA-templated transcription"/>
    <property type="evidence" value="ECO:0007669"/>
    <property type="project" value="UniProtKB-UniRule"/>
</dbReference>
<proteinExistence type="inferred from homology"/>
<dbReference type="GO" id="GO:0008270">
    <property type="term" value="F:zinc ion binding"/>
    <property type="evidence" value="ECO:0007669"/>
    <property type="project" value="UniProtKB-UniRule"/>
</dbReference>
<keyword evidence="3" id="KW-1185">Reference proteome</keyword>
<keyword evidence="1" id="KW-0539">Nucleus</keyword>
<comment type="function">
    <text evidence="1">Putative transcription activator involved in regulating light control of development.</text>
</comment>
<organism evidence="2 3">
    <name type="scientific">Arabidopsis arenosa</name>
    <name type="common">Sand rock-cress</name>
    <name type="synonym">Cardaminopsis arenosa</name>
    <dbReference type="NCBI Taxonomy" id="38785"/>
    <lineage>
        <taxon>Eukaryota</taxon>
        <taxon>Viridiplantae</taxon>
        <taxon>Streptophyta</taxon>
        <taxon>Embryophyta</taxon>
        <taxon>Tracheophyta</taxon>
        <taxon>Spermatophyta</taxon>
        <taxon>Magnoliopsida</taxon>
        <taxon>eudicotyledons</taxon>
        <taxon>Gunneridae</taxon>
        <taxon>Pentapetalae</taxon>
        <taxon>rosids</taxon>
        <taxon>malvids</taxon>
        <taxon>Brassicales</taxon>
        <taxon>Brassicaceae</taxon>
        <taxon>Camelineae</taxon>
        <taxon>Arabidopsis</taxon>
    </lineage>
</organism>
<keyword evidence="1" id="KW-0863">Zinc-finger</keyword>
<comment type="subcellular location">
    <subcellularLocation>
        <location evidence="1">Nucleus</location>
    </subcellularLocation>
</comment>
<dbReference type="Proteomes" id="UP000682877">
    <property type="component" value="Chromosome 1"/>
</dbReference>
<dbReference type="GO" id="GO:0005634">
    <property type="term" value="C:nucleus"/>
    <property type="evidence" value="ECO:0007669"/>
    <property type="project" value="UniProtKB-SubCell"/>
</dbReference>
<sequence length="144" mass="16539">MCLKEAIAGEMPATKHVLCIWMVVGKFPSWFNAGLGERYTDWKAEFHRLYHLESVEELELGWRDMVNPFGLHTSRHINNLYASRSLWSLPYLRSHFLDGMTLTGRSKAINAFIHRLLSAQILLAHFVEQVCSLLHSDSVNSLLV</sequence>